<reference evidence="1 2" key="1">
    <citation type="journal article" date="2017" name="G3 (Bethesda)">
        <title>The Physical Genome Mapping of Anopheles albimanus Corrected Scaffold Misassemblies and Identified Interarm Rearrangements in Genus Anopheles.</title>
        <authorList>
            <person name="Artemov G.N."/>
            <person name="Peery A.N."/>
            <person name="Jiang X."/>
            <person name="Tu Z."/>
            <person name="Stegniy V.N."/>
            <person name="Sharakhova M.V."/>
            <person name="Sharakhov I.V."/>
        </authorList>
    </citation>
    <scope>NUCLEOTIDE SEQUENCE [LARGE SCALE GENOMIC DNA]</scope>
    <source>
        <strain evidence="1 2">ALBI9_A</strain>
    </source>
</reference>
<name>A0A182FR46_ANOAL</name>
<dbReference type="AlphaFoldDB" id="A0A182FR46"/>
<sequence>MNDTEVNDELLLPAVVMQLPSLAVTDDNLSWIERLNYSFGNEALYHANTSTIERIVSMMVPVFFGFIGLAGLLGNSLVVIGPSGQDAAPGATSTGH</sequence>
<protein>
    <submittedName>
        <fullName evidence="1">Uncharacterized protein</fullName>
    </submittedName>
</protein>
<accession>A0A182FR46</accession>
<reference evidence="1" key="2">
    <citation type="submission" date="2022-08" db="UniProtKB">
        <authorList>
            <consortium name="EnsemblMetazoa"/>
        </authorList>
    </citation>
    <scope>IDENTIFICATION</scope>
    <source>
        <strain evidence="1">STECLA/ALBI9_A</strain>
    </source>
</reference>
<organism evidence="1 2">
    <name type="scientific">Anopheles albimanus</name>
    <name type="common">New world malaria mosquito</name>
    <dbReference type="NCBI Taxonomy" id="7167"/>
    <lineage>
        <taxon>Eukaryota</taxon>
        <taxon>Metazoa</taxon>
        <taxon>Ecdysozoa</taxon>
        <taxon>Arthropoda</taxon>
        <taxon>Hexapoda</taxon>
        <taxon>Insecta</taxon>
        <taxon>Pterygota</taxon>
        <taxon>Neoptera</taxon>
        <taxon>Endopterygota</taxon>
        <taxon>Diptera</taxon>
        <taxon>Nematocera</taxon>
        <taxon>Culicoidea</taxon>
        <taxon>Culicidae</taxon>
        <taxon>Anophelinae</taxon>
        <taxon>Anopheles</taxon>
    </lineage>
</organism>
<dbReference type="VEuPathDB" id="VectorBase:AALB017798"/>
<proteinExistence type="predicted"/>
<evidence type="ECO:0000313" key="1">
    <source>
        <dbReference type="EnsemblMetazoa" id="AALB009021-PA"/>
    </source>
</evidence>
<evidence type="ECO:0000313" key="2">
    <source>
        <dbReference type="Proteomes" id="UP000069272"/>
    </source>
</evidence>
<dbReference type="PROSITE" id="PS00430">
    <property type="entry name" value="TONB_DEPENDENT_REC_1"/>
    <property type="match status" value="1"/>
</dbReference>
<dbReference type="STRING" id="7167.A0A182FR46"/>
<dbReference type="VEuPathDB" id="VectorBase:AALB20_035943"/>
<dbReference type="EnsemblMetazoa" id="AALB009021-RA">
    <property type="protein sequence ID" value="AALB009021-PA"/>
    <property type="gene ID" value="AALB009021"/>
</dbReference>
<dbReference type="InterPro" id="IPR010916">
    <property type="entry name" value="TonB_box_CS"/>
</dbReference>
<dbReference type="Proteomes" id="UP000069272">
    <property type="component" value="Chromosome 2R"/>
</dbReference>
<keyword evidence="2" id="KW-1185">Reference proteome</keyword>